<dbReference type="InterPro" id="IPR000522">
    <property type="entry name" value="ABC_transptr_permease_BtuC"/>
</dbReference>
<keyword evidence="6 8" id="KW-1133">Transmembrane helix</keyword>
<keyword evidence="5 8" id="KW-0812">Transmembrane</keyword>
<comment type="subcellular location">
    <subcellularLocation>
        <location evidence="1">Cell membrane</location>
        <topology evidence="1">Multi-pass membrane protein</topology>
    </subcellularLocation>
</comment>
<comment type="similarity">
    <text evidence="2">Belongs to the binding-protein-dependent transport system permease family. FecCD subfamily.</text>
</comment>
<dbReference type="Pfam" id="PF01032">
    <property type="entry name" value="FecCD"/>
    <property type="match status" value="1"/>
</dbReference>
<organism evidence="9 10">
    <name type="scientific">Paenibacillus prosopidis</name>
    <dbReference type="NCBI Taxonomy" id="630520"/>
    <lineage>
        <taxon>Bacteria</taxon>
        <taxon>Bacillati</taxon>
        <taxon>Bacillota</taxon>
        <taxon>Bacilli</taxon>
        <taxon>Bacillales</taxon>
        <taxon>Paenibacillaceae</taxon>
        <taxon>Paenibacillus</taxon>
    </lineage>
</organism>
<name>A0A368W1I5_9BACL</name>
<dbReference type="Proteomes" id="UP000252415">
    <property type="component" value="Unassembled WGS sequence"/>
</dbReference>
<gene>
    <name evidence="9" type="ORF">DFP97_108161</name>
</gene>
<dbReference type="GO" id="GO:0005886">
    <property type="term" value="C:plasma membrane"/>
    <property type="evidence" value="ECO:0007669"/>
    <property type="project" value="UniProtKB-SubCell"/>
</dbReference>
<dbReference type="AlphaFoldDB" id="A0A368W1I5"/>
<evidence type="ECO:0000313" key="9">
    <source>
        <dbReference type="EMBL" id="RCW47546.1"/>
    </source>
</evidence>
<dbReference type="FunFam" id="1.10.3470.10:FF:000001">
    <property type="entry name" value="Vitamin B12 ABC transporter permease BtuC"/>
    <property type="match status" value="1"/>
</dbReference>
<evidence type="ECO:0000256" key="3">
    <source>
        <dbReference type="ARBA" id="ARBA00022448"/>
    </source>
</evidence>
<feature type="transmembrane region" description="Helical" evidence="8">
    <location>
        <begin position="12"/>
        <end position="34"/>
    </location>
</feature>
<accession>A0A368W1I5</accession>
<dbReference type="EMBL" id="QPJD01000008">
    <property type="protein sequence ID" value="RCW47546.1"/>
    <property type="molecule type" value="Genomic_DNA"/>
</dbReference>
<sequence>MDTLLSSHYQKVAGLLAGLLLFAAGIVCSIAFGVTNIDWRTIVESYTAFNGSQEHLIIQTARMPRALIAAAVGASLAVAGALMQGITRNQLASPSIFGINAGAAFFIVTGSAFFGASGLSTFATLAFIGAAFTATLVYVLGSIGNDGLTPLKVTLAGAALTAFFSSLSLGVLLTGGQTFDQVLYWFVGSVAGRDMNIFTAAAPFMGIALLGALVVARHMNVLALGEDVAVGLGQKTVYIKLAAGIIIVLLAGGSVSMAGPIAFIGIIIPHLTRYLVGIDYRWVIPYCAVLGGNLLLAADIGSRYIAFPKEVPVGVMTAIIGVPFFVYIARRGGHS</sequence>
<evidence type="ECO:0000256" key="2">
    <source>
        <dbReference type="ARBA" id="ARBA00007935"/>
    </source>
</evidence>
<evidence type="ECO:0000313" key="10">
    <source>
        <dbReference type="Proteomes" id="UP000252415"/>
    </source>
</evidence>
<feature type="transmembrane region" description="Helical" evidence="8">
    <location>
        <begin position="95"/>
        <end position="116"/>
    </location>
</feature>
<dbReference type="InterPro" id="IPR037294">
    <property type="entry name" value="ABC_BtuC-like"/>
</dbReference>
<feature type="transmembrane region" description="Helical" evidence="8">
    <location>
        <begin position="195"/>
        <end position="216"/>
    </location>
</feature>
<keyword evidence="7 8" id="KW-0472">Membrane</keyword>
<feature type="transmembrane region" description="Helical" evidence="8">
    <location>
        <begin position="280"/>
        <end position="298"/>
    </location>
</feature>
<evidence type="ECO:0000256" key="1">
    <source>
        <dbReference type="ARBA" id="ARBA00004651"/>
    </source>
</evidence>
<feature type="transmembrane region" description="Helical" evidence="8">
    <location>
        <begin position="153"/>
        <end position="175"/>
    </location>
</feature>
<reference evidence="9 10" key="1">
    <citation type="submission" date="2018-07" db="EMBL/GenBank/DDBJ databases">
        <title>Genomic Encyclopedia of Type Strains, Phase III (KMG-III): the genomes of soil and plant-associated and newly described type strains.</title>
        <authorList>
            <person name="Whitman W."/>
        </authorList>
    </citation>
    <scope>NUCLEOTIDE SEQUENCE [LARGE SCALE GENOMIC DNA]</scope>
    <source>
        <strain evidence="9 10">CECT 7506</strain>
    </source>
</reference>
<feature type="transmembrane region" description="Helical" evidence="8">
    <location>
        <begin position="310"/>
        <end position="329"/>
    </location>
</feature>
<evidence type="ECO:0000256" key="5">
    <source>
        <dbReference type="ARBA" id="ARBA00022692"/>
    </source>
</evidence>
<evidence type="ECO:0000256" key="6">
    <source>
        <dbReference type="ARBA" id="ARBA00022989"/>
    </source>
</evidence>
<dbReference type="Gene3D" id="1.10.3470.10">
    <property type="entry name" value="ABC transporter involved in vitamin B12 uptake, BtuC"/>
    <property type="match status" value="1"/>
</dbReference>
<dbReference type="PANTHER" id="PTHR30472">
    <property type="entry name" value="FERRIC ENTEROBACTIN TRANSPORT SYSTEM PERMEASE PROTEIN"/>
    <property type="match status" value="1"/>
</dbReference>
<dbReference type="RefSeq" id="WP_114380899.1">
    <property type="nucleotide sequence ID" value="NZ_QPJD01000008.1"/>
</dbReference>
<keyword evidence="3" id="KW-0813">Transport</keyword>
<keyword evidence="4" id="KW-1003">Cell membrane</keyword>
<feature type="transmembrane region" description="Helical" evidence="8">
    <location>
        <begin position="122"/>
        <end position="141"/>
    </location>
</feature>
<dbReference type="GO" id="GO:0033214">
    <property type="term" value="P:siderophore-iron import into cell"/>
    <property type="evidence" value="ECO:0007669"/>
    <property type="project" value="TreeGrafter"/>
</dbReference>
<feature type="transmembrane region" description="Helical" evidence="8">
    <location>
        <begin position="237"/>
        <end position="268"/>
    </location>
</feature>
<dbReference type="OrthoDB" id="9811721at2"/>
<feature type="transmembrane region" description="Helical" evidence="8">
    <location>
        <begin position="66"/>
        <end position="83"/>
    </location>
</feature>
<dbReference type="PANTHER" id="PTHR30472:SF65">
    <property type="entry name" value="SIDEROPHORE TRANSPORT SYSTEM PERMEASE PROTEIN YFIZ-RELATED"/>
    <property type="match status" value="1"/>
</dbReference>
<evidence type="ECO:0000256" key="4">
    <source>
        <dbReference type="ARBA" id="ARBA00022475"/>
    </source>
</evidence>
<protein>
    <submittedName>
        <fullName evidence="9">Iron complex transport system permease protein</fullName>
    </submittedName>
</protein>
<dbReference type="SUPFAM" id="SSF81345">
    <property type="entry name" value="ABC transporter involved in vitamin B12 uptake, BtuC"/>
    <property type="match status" value="1"/>
</dbReference>
<dbReference type="CDD" id="cd06550">
    <property type="entry name" value="TM_ABC_iron-siderophores_like"/>
    <property type="match status" value="1"/>
</dbReference>
<proteinExistence type="inferred from homology"/>
<keyword evidence="10" id="KW-1185">Reference proteome</keyword>
<evidence type="ECO:0000256" key="7">
    <source>
        <dbReference type="ARBA" id="ARBA00023136"/>
    </source>
</evidence>
<comment type="caution">
    <text evidence="9">The sequence shown here is derived from an EMBL/GenBank/DDBJ whole genome shotgun (WGS) entry which is preliminary data.</text>
</comment>
<dbReference type="GO" id="GO:0022857">
    <property type="term" value="F:transmembrane transporter activity"/>
    <property type="evidence" value="ECO:0007669"/>
    <property type="project" value="InterPro"/>
</dbReference>
<evidence type="ECO:0000256" key="8">
    <source>
        <dbReference type="SAM" id="Phobius"/>
    </source>
</evidence>